<dbReference type="SUPFAM" id="SSF56601">
    <property type="entry name" value="beta-lactamase/transpeptidase-like"/>
    <property type="match status" value="1"/>
</dbReference>
<evidence type="ECO:0000256" key="13">
    <source>
        <dbReference type="SAM" id="Phobius"/>
    </source>
</evidence>
<evidence type="ECO:0000256" key="1">
    <source>
        <dbReference type="ARBA" id="ARBA00004752"/>
    </source>
</evidence>
<comment type="similarity">
    <text evidence="2">In the C-terminal section; belongs to the transpeptidase family.</text>
</comment>
<evidence type="ECO:0000256" key="3">
    <source>
        <dbReference type="ARBA" id="ARBA00007739"/>
    </source>
</evidence>
<dbReference type="RefSeq" id="WP_215505003.1">
    <property type="nucleotide sequence ID" value="NZ_CP076361.1"/>
</dbReference>
<dbReference type="GO" id="GO:0030288">
    <property type="term" value="C:outer membrane-bounded periplasmic space"/>
    <property type="evidence" value="ECO:0007669"/>
    <property type="project" value="TreeGrafter"/>
</dbReference>
<keyword evidence="9" id="KW-0511">Multifunctional enzyme</keyword>
<keyword evidence="17" id="KW-1185">Reference proteome</keyword>
<keyword evidence="13" id="KW-1133">Transmembrane helix</keyword>
<evidence type="ECO:0000256" key="10">
    <source>
        <dbReference type="ARBA" id="ARBA00044770"/>
    </source>
</evidence>
<keyword evidence="13" id="KW-0812">Transmembrane</keyword>
<evidence type="ECO:0000256" key="2">
    <source>
        <dbReference type="ARBA" id="ARBA00007090"/>
    </source>
</evidence>
<dbReference type="GO" id="GO:0008955">
    <property type="term" value="F:peptidoglycan glycosyltransferase activity"/>
    <property type="evidence" value="ECO:0007669"/>
    <property type="project" value="UniProtKB-EC"/>
</dbReference>
<dbReference type="EMBL" id="CP076361">
    <property type="protein sequence ID" value="QWK92022.1"/>
    <property type="molecule type" value="Genomic_DNA"/>
</dbReference>
<comment type="catalytic activity">
    <reaction evidence="11">
        <text>[GlcNAc-(1-&gt;4)-Mur2Ac(oyl-L-Ala-gamma-D-Glu-L-Lys-D-Ala-D-Ala)](n)-di-trans,octa-cis-undecaprenyl diphosphate + beta-D-GlcNAc-(1-&gt;4)-Mur2Ac(oyl-L-Ala-gamma-D-Glu-L-Lys-D-Ala-D-Ala)-di-trans,octa-cis-undecaprenyl diphosphate = [GlcNAc-(1-&gt;4)-Mur2Ac(oyl-L-Ala-gamma-D-Glu-L-Lys-D-Ala-D-Ala)](n+1)-di-trans,octa-cis-undecaprenyl diphosphate + di-trans,octa-cis-undecaprenyl diphosphate + H(+)</text>
        <dbReference type="Rhea" id="RHEA:23708"/>
        <dbReference type="Rhea" id="RHEA-COMP:9602"/>
        <dbReference type="Rhea" id="RHEA-COMP:9603"/>
        <dbReference type="ChEBI" id="CHEBI:15378"/>
        <dbReference type="ChEBI" id="CHEBI:58405"/>
        <dbReference type="ChEBI" id="CHEBI:60033"/>
        <dbReference type="ChEBI" id="CHEBI:78435"/>
        <dbReference type="EC" id="2.4.99.28"/>
    </reaction>
</comment>
<dbReference type="PANTHER" id="PTHR32282">
    <property type="entry name" value="BINDING PROTEIN TRANSPEPTIDASE, PUTATIVE-RELATED"/>
    <property type="match status" value="1"/>
</dbReference>
<evidence type="ECO:0000259" key="14">
    <source>
        <dbReference type="Pfam" id="PF00905"/>
    </source>
</evidence>
<dbReference type="KEGG" id="gfu:KM031_11500"/>
<feature type="region of interest" description="Disordered" evidence="12">
    <location>
        <begin position="1"/>
        <end position="49"/>
    </location>
</feature>
<evidence type="ECO:0000259" key="15">
    <source>
        <dbReference type="Pfam" id="PF00912"/>
    </source>
</evidence>
<dbReference type="EC" id="2.4.99.28" evidence="10"/>
<keyword evidence="8" id="KW-0378">Hydrolase</keyword>
<feature type="compositionally biased region" description="Low complexity" evidence="12">
    <location>
        <begin position="694"/>
        <end position="730"/>
    </location>
</feature>
<dbReference type="InterPro" id="IPR012338">
    <property type="entry name" value="Beta-lactam/transpept-like"/>
</dbReference>
<evidence type="ECO:0000256" key="9">
    <source>
        <dbReference type="ARBA" id="ARBA00023268"/>
    </source>
</evidence>
<dbReference type="Pfam" id="PF00905">
    <property type="entry name" value="Transpeptidase"/>
    <property type="match status" value="1"/>
</dbReference>
<gene>
    <name evidence="16" type="ORF">KM031_11500</name>
</gene>
<dbReference type="InterPro" id="IPR050396">
    <property type="entry name" value="Glycosyltr_51/Transpeptidase"/>
</dbReference>
<feature type="region of interest" description="Disordered" evidence="12">
    <location>
        <begin position="694"/>
        <end position="738"/>
    </location>
</feature>
<dbReference type="Proteomes" id="UP000679352">
    <property type="component" value="Chromosome"/>
</dbReference>
<keyword evidence="5" id="KW-0645">Protease</keyword>
<evidence type="ECO:0000256" key="12">
    <source>
        <dbReference type="SAM" id="MobiDB-lite"/>
    </source>
</evidence>
<proteinExistence type="inferred from homology"/>
<dbReference type="GO" id="GO:0004180">
    <property type="term" value="F:carboxypeptidase activity"/>
    <property type="evidence" value="ECO:0007669"/>
    <property type="project" value="UniProtKB-KW"/>
</dbReference>
<dbReference type="GO" id="GO:0009252">
    <property type="term" value="P:peptidoglycan biosynthetic process"/>
    <property type="evidence" value="ECO:0007669"/>
    <property type="project" value="TreeGrafter"/>
</dbReference>
<sequence length="751" mass="79486">MSGSGKKNAPLVADRRYSGGSGGKGGSTPPRKPAPAQKPAPRKSSARPPRRHGLIMGLILGLVSLIWRVVWGIGWRVTALLALVVFGAAFYFQQQLPPVSDLVDARARGSVTMLDRDGQVYAWRGETFGGMITSDTVSDHLRNAVVATEDKRYYQHFGISPRGIASAIRINLSEGRGPLEGNGGSTITQQVAKLLCLGVAYDASKWKSEAEYEEDCRGGGVWRKVKEIPFSIAMEWKYSKAEILTIYFNRAYLGAGARGFEAAAQRYFGKSANQVGPAEAAMLAGLLKAPSRYAPTNNLKRAQDRANVIISLMEDQGFLTAAEADAARAKPAELSEAAAKNAGGFFADWVMESGPTFLTKETTEDVIIRTTLDQKMQRQAEEALAYVFDTKVKEGSNAQAAIVVMSADGAVRAMVGGRKIAAAGSFNRATQALRQTGSVFKPFVYAAALDLGYSPADFVEDTPLTINIKGSGPWTPENYDKKFKGLITLTQALAESRNIPAVRVSEAVGRDVVRTVASQFGVKSDLAAGPALALGASESTLLEMTGAYAGILNGGSSVKPYGLVELKLQGEEGELFGQGGGIGERVISQNAAQLLTYMLTQVVERGTGGRARLADHPVAGKTGTTNAARDAWFIGFSAHYVVGVWMGYDDNKPLSGVTGAGLPAEIWHEVMARIHKGVPSQPLPMIVPEARTPPVASAGAQASSGGVAGVPAEQQAPLPQGGQQPAPGAQRTGDPVEDALREVLGTISGTY</sequence>
<evidence type="ECO:0000256" key="7">
    <source>
        <dbReference type="ARBA" id="ARBA00022679"/>
    </source>
</evidence>
<evidence type="ECO:0000256" key="8">
    <source>
        <dbReference type="ARBA" id="ARBA00022801"/>
    </source>
</evidence>
<comment type="similarity">
    <text evidence="3">In the N-terminal section; belongs to the glycosyltransferase 51 family.</text>
</comment>
<dbReference type="AlphaFoldDB" id="A0A975P9Q4"/>
<feature type="domain" description="Glycosyl transferase family 51" evidence="15">
    <location>
        <begin position="131"/>
        <end position="313"/>
    </location>
</feature>
<dbReference type="Gene3D" id="1.10.3810.10">
    <property type="entry name" value="Biosynthetic peptidoglycan transglycosylase-like"/>
    <property type="match status" value="1"/>
</dbReference>
<protein>
    <recommendedName>
        <fullName evidence="10">peptidoglycan glycosyltransferase</fullName>
        <ecNumber evidence="10">2.4.99.28</ecNumber>
    </recommendedName>
</protein>
<dbReference type="InterPro" id="IPR036950">
    <property type="entry name" value="PBP_transglycosylase"/>
</dbReference>
<dbReference type="GO" id="GO:0008658">
    <property type="term" value="F:penicillin binding"/>
    <property type="evidence" value="ECO:0007669"/>
    <property type="project" value="InterPro"/>
</dbReference>
<name>A0A975P9Q4_9RHOB</name>
<keyword evidence="7" id="KW-0808">Transferase</keyword>
<evidence type="ECO:0000256" key="6">
    <source>
        <dbReference type="ARBA" id="ARBA00022676"/>
    </source>
</evidence>
<keyword evidence="13" id="KW-0472">Membrane</keyword>
<evidence type="ECO:0000256" key="5">
    <source>
        <dbReference type="ARBA" id="ARBA00022670"/>
    </source>
</evidence>
<dbReference type="InterPro" id="IPR023346">
    <property type="entry name" value="Lysozyme-like_dom_sf"/>
</dbReference>
<dbReference type="PANTHER" id="PTHR32282:SF33">
    <property type="entry name" value="PEPTIDOGLYCAN GLYCOSYLTRANSFERASE"/>
    <property type="match status" value="1"/>
</dbReference>
<feature type="compositionally biased region" description="Basic residues" evidence="12">
    <location>
        <begin position="40"/>
        <end position="49"/>
    </location>
</feature>
<accession>A0A975P9Q4</accession>
<organism evidence="16 17">
    <name type="scientific">Gemmobacter fulvus</name>
    <dbReference type="NCBI Taxonomy" id="2840474"/>
    <lineage>
        <taxon>Bacteria</taxon>
        <taxon>Pseudomonadati</taxon>
        <taxon>Pseudomonadota</taxon>
        <taxon>Alphaproteobacteria</taxon>
        <taxon>Rhodobacterales</taxon>
        <taxon>Paracoccaceae</taxon>
        <taxon>Gemmobacter</taxon>
    </lineage>
</organism>
<keyword evidence="6" id="KW-0328">Glycosyltransferase</keyword>
<evidence type="ECO:0000256" key="11">
    <source>
        <dbReference type="ARBA" id="ARBA00049902"/>
    </source>
</evidence>
<evidence type="ECO:0000313" key="16">
    <source>
        <dbReference type="EMBL" id="QWK92022.1"/>
    </source>
</evidence>
<dbReference type="SUPFAM" id="SSF53955">
    <property type="entry name" value="Lysozyme-like"/>
    <property type="match status" value="1"/>
</dbReference>
<comment type="pathway">
    <text evidence="1">Cell wall biogenesis; peptidoglycan biosynthesis.</text>
</comment>
<dbReference type="InterPro" id="IPR001264">
    <property type="entry name" value="Glyco_trans_51"/>
</dbReference>
<dbReference type="InterPro" id="IPR001460">
    <property type="entry name" value="PCN-bd_Tpept"/>
</dbReference>
<feature type="transmembrane region" description="Helical" evidence="13">
    <location>
        <begin position="51"/>
        <end position="67"/>
    </location>
</feature>
<dbReference type="NCBIfam" id="TIGR02074">
    <property type="entry name" value="PBP_1a_fam"/>
    <property type="match status" value="1"/>
</dbReference>
<evidence type="ECO:0000256" key="4">
    <source>
        <dbReference type="ARBA" id="ARBA00022645"/>
    </source>
</evidence>
<dbReference type="GO" id="GO:0006508">
    <property type="term" value="P:proteolysis"/>
    <property type="evidence" value="ECO:0007669"/>
    <property type="project" value="UniProtKB-KW"/>
</dbReference>
<keyword evidence="4" id="KW-0121">Carboxypeptidase</keyword>
<evidence type="ECO:0000313" key="17">
    <source>
        <dbReference type="Proteomes" id="UP000679352"/>
    </source>
</evidence>
<dbReference type="Gene3D" id="3.40.710.10">
    <property type="entry name" value="DD-peptidase/beta-lactamase superfamily"/>
    <property type="match status" value="1"/>
</dbReference>
<feature type="domain" description="Penicillin-binding protein transpeptidase" evidence="14">
    <location>
        <begin position="401"/>
        <end position="638"/>
    </location>
</feature>
<reference evidence="16" key="1">
    <citation type="submission" date="2021-06" db="EMBL/GenBank/DDBJ databases">
        <title>Direct submission.</title>
        <authorList>
            <person name="Lee C.-S."/>
            <person name="Jin L."/>
        </authorList>
    </citation>
    <scope>NUCLEOTIDE SEQUENCE</scope>
    <source>
        <strain evidence="16">Con5</strain>
    </source>
</reference>
<dbReference type="Pfam" id="PF00912">
    <property type="entry name" value="Transgly"/>
    <property type="match status" value="1"/>
</dbReference>